<gene>
    <name evidence="4" type="ORF">GCM10023208_18650</name>
</gene>
<evidence type="ECO:0000256" key="2">
    <source>
        <dbReference type="ARBA" id="ARBA00023002"/>
    </source>
</evidence>
<dbReference type="InterPro" id="IPR013149">
    <property type="entry name" value="ADH-like_C"/>
</dbReference>
<evidence type="ECO:0000256" key="1">
    <source>
        <dbReference type="ARBA" id="ARBA00022857"/>
    </source>
</evidence>
<dbReference type="EMBL" id="BAABHV010000010">
    <property type="protein sequence ID" value="GAA5055122.1"/>
    <property type="molecule type" value="Genomic_DNA"/>
</dbReference>
<dbReference type="SMART" id="SM00829">
    <property type="entry name" value="PKS_ER"/>
    <property type="match status" value="1"/>
</dbReference>
<dbReference type="PANTHER" id="PTHR48106:SF18">
    <property type="entry name" value="QUINONE OXIDOREDUCTASE PIG3"/>
    <property type="match status" value="1"/>
</dbReference>
<keyword evidence="1" id="KW-0521">NADP</keyword>
<dbReference type="Pfam" id="PF08240">
    <property type="entry name" value="ADH_N"/>
    <property type="match status" value="1"/>
</dbReference>
<keyword evidence="5" id="KW-1185">Reference proteome</keyword>
<sequence length="340" mass="35565">MKAAIITRFGLPSVFQTVALPRPKPGAGELLIRVEAAGLNRLDHYTREGGVNPNLTFPHVLGSDAVGIVEEMGDDVSGFSIGDRVIPMPGYPTDPTDLGAEVLSTSRSYAIRGLAENGSYAEYMTAPARWSVKAPNELSSVDLATLPMALVTAVRAVKVVGGVRAGDTVLIQAGASGTGSFMVQVARALGARVAATVRSDSKRAFVEELGAELVVGMEDGALDRVREWSGGGVDVAVDNLGGASLARSVDATRPLGLTVLMGNVLGLESVLRVRDVFFPQKRIAGTLMGGVADLEWGIEEVRAGRIRPTLDRTFTLDEAEAAHTRLAAGDAVGNIVFAVS</sequence>
<feature type="domain" description="Enoyl reductase (ER)" evidence="3">
    <location>
        <begin position="10"/>
        <end position="337"/>
    </location>
</feature>
<dbReference type="SUPFAM" id="SSF50129">
    <property type="entry name" value="GroES-like"/>
    <property type="match status" value="1"/>
</dbReference>
<protein>
    <submittedName>
        <fullName evidence="4">Zinc-binding dehydrogenase</fullName>
    </submittedName>
</protein>
<evidence type="ECO:0000313" key="5">
    <source>
        <dbReference type="Proteomes" id="UP001500518"/>
    </source>
</evidence>
<proteinExistence type="predicted"/>
<organism evidence="4 5">
    <name type="scientific">Erythrobacter westpacificensis</name>
    <dbReference type="NCBI Taxonomy" id="1055231"/>
    <lineage>
        <taxon>Bacteria</taxon>
        <taxon>Pseudomonadati</taxon>
        <taxon>Pseudomonadota</taxon>
        <taxon>Alphaproteobacteria</taxon>
        <taxon>Sphingomonadales</taxon>
        <taxon>Erythrobacteraceae</taxon>
        <taxon>Erythrobacter/Porphyrobacter group</taxon>
        <taxon>Erythrobacter</taxon>
    </lineage>
</organism>
<name>A0ABP9KB47_9SPHN</name>
<dbReference type="Pfam" id="PF00107">
    <property type="entry name" value="ADH_zinc_N"/>
    <property type="match status" value="1"/>
</dbReference>
<dbReference type="InterPro" id="IPR036291">
    <property type="entry name" value="NAD(P)-bd_dom_sf"/>
</dbReference>
<dbReference type="Proteomes" id="UP001500518">
    <property type="component" value="Unassembled WGS sequence"/>
</dbReference>
<dbReference type="RefSeq" id="WP_346032826.1">
    <property type="nucleotide sequence ID" value="NZ_BAABHV010000010.1"/>
</dbReference>
<dbReference type="Gene3D" id="3.90.180.10">
    <property type="entry name" value="Medium-chain alcohol dehydrogenases, catalytic domain"/>
    <property type="match status" value="1"/>
</dbReference>
<dbReference type="SUPFAM" id="SSF51735">
    <property type="entry name" value="NAD(P)-binding Rossmann-fold domains"/>
    <property type="match status" value="1"/>
</dbReference>
<comment type="caution">
    <text evidence="4">The sequence shown here is derived from an EMBL/GenBank/DDBJ whole genome shotgun (WGS) entry which is preliminary data.</text>
</comment>
<accession>A0ABP9KB47</accession>
<dbReference type="InterPro" id="IPR011032">
    <property type="entry name" value="GroES-like_sf"/>
</dbReference>
<dbReference type="InterPro" id="IPR020843">
    <property type="entry name" value="ER"/>
</dbReference>
<evidence type="ECO:0000259" key="3">
    <source>
        <dbReference type="SMART" id="SM00829"/>
    </source>
</evidence>
<keyword evidence="2" id="KW-0560">Oxidoreductase</keyword>
<evidence type="ECO:0000313" key="4">
    <source>
        <dbReference type="EMBL" id="GAA5055122.1"/>
    </source>
</evidence>
<reference evidence="5" key="1">
    <citation type="journal article" date="2019" name="Int. J. Syst. Evol. Microbiol.">
        <title>The Global Catalogue of Microorganisms (GCM) 10K type strain sequencing project: providing services to taxonomists for standard genome sequencing and annotation.</title>
        <authorList>
            <consortium name="The Broad Institute Genomics Platform"/>
            <consortium name="The Broad Institute Genome Sequencing Center for Infectious Disease"/>
            <person name="Wu L."/>
            <person name="Ma J."/>
        </authorList>
    </citation>
    <scope>NUCLEOTIDE SEQUENCE [LARGE SCALE GENOMIC DNA]</scope>
    <source>
        <strain evidence="5">JCM 18014</strain>
    </source>
</reference>
<dbReference type="PANTHER" id="PTHR48106">
    <property type="entry name" value="QUINONE OXIDOREDUCTASE PIG3-RELATED"/>
    <property type="match status" value="1"/>
</dbReference>
<dbReference type="InterPro" id="IPR013154">
    <property type="entry name" value="ADH-like_N"/>
</dbReference>